<sequence length="66" mass="7207">MTENEYIAATDLAKLRIARAAVADTMPEFWSLHTSPTLWKVDALTYLDNLIAAARSAVVLEEAADA</sequence>
<organism evidence="1">
    <name type="scientific">viral metagenome</name>
    <dbReference type="NCBI Taxonomy" id="1070528"/>
    <lineage>
        <taxon>unclassified sequences</taxon>
        <taxon>metagenomes</taxon>
        <taxon>organismal metagenomes</taxon>
    </lineage>
</organism>
<reference evidence="1" key="1">
    <citation type="submission" date="2020-03" db="EMBL/GenBank/DDBJ databases">
        <title>The deep terrestrial virosphere.</title>
        <authorList>
            <person name="Holmfeldt K."/>
            <person name="Nilsson E."/>
            <person name="Simone D."/>
            <person name="Lopez-Fernandez M."/>
            <person name="Wu X."/>
            <person name="de Brujin I."/>
            <person name="Lundin D."/>
            <person name="Andersson A."/>
            <person name="Bertilsson S."/>
            <person name="Dopson M."/>
        </authorList>
    </citation>
    <scope>NUCLEOTIDE SEQUENCE</scope>
    <source>
        <strain evidence="2">MM171A00328</strain>
        <strain evidence="1">MM171B00216</strain>
    </source>
</reference>
<evidence type="ECO:0000313" key="1">
    <source>
        <dbReference type="EMBL" id="QJA43547.1"/>
    </source>
</evidence>
<name>A0A6H1Z845_9ZZZZ</name>
<protein>
    <submittedName>
        <fullName evidence="1">Uncharacterized protein</fullName>
    </submittedName>
</protein>
<dbReference type="EMBL" id="MT143698">
    <property type="protein sequence ID" value="QJB00652.1"/>
    <property type="molecule type" value="Genomic_DNA"/>
</dbReference>
<accession>A0A6H1Z845</accession>
<evidence type="ECO:0000313" key="2">
    <source>
        <dbReference type="EMBL" id="QJB00652.1"/>
    </source>
</evidence>
<proteinExistence type="predicted"/>
<gene>
    <name evidence="2" type="ORF">MM171A00328_0017</name>
    <name evidence="1" type="ORF">MM171B00216_0047</name>
</gene>
<dbReference type="EMBL" id="MT143888">
    <property type="protein sequence ID" value="QJA43547.1"/>
    <property type="molecule type" value="Genomic_DNA"/>
</dbReference>
<dbReference type="AlphaFoldDB" id="A0A6H1Z845"/>